<accession>A0ABY7WXD1</accession>
<dbReference type="SUPFAM" id="SSF46689">
    <property type="entry name" value="Homeodomain-like"/>
    <property type="match status" value="1"/>
</dbReference>
<sequence>MPQRSDLSREALKQAFAQRLLTTPMNKISVRDIVTTAHVARSTFYRNFEDKEDFLTWLQNDLVSETSQQLAGIRQTELDFTAFYRFAEENRNFMKAFLVGQRWPAFVTALYQQATTHFQVILAAEHTAIPNDILTSFILGGHIKIFETWLATNDTRSPEQMNTYHQQLGTKLLASLQG</sequence>
<dbReference type="Gene3D" id="1.10.357.10">
    <property type="entry name" value="Tetracycline Repressor, domain 2"/>
    <property type="match status" value="1"/>
</dbReference>
<evidence type="ECO:0000313" key="4">
    <source>
        <dbReference type="EMBL" id="WDF83724.1"/>
    </source>
</evidence>
<protein>
    <submittedName>
        <fullName evidence="4">TetR/AcrR family transcriptional regulator C-terminal domain-containing protein</fullName>
    </submittedName>
</protein>
<reference evidence="4 5" key="1">
    <citation type="submission" date="2023-02" db="EMBL/GenBank/DDBJ databases">
        <title>Genome sequence of Lacticaseibacillus sp. KACC 23028.</title>
        <authorList>
            <person name="Kim S."/>
            <person name="Heo J."/>
            <person name="Kwon S.-W."/>
        </authorList>
    </citation>
    <scope>NUCLEOTIDE SEQUENCE [LARGE SCALE GENOMIC DNA]</scope>
    <source>
        <strain evidence="4 5">KACC 23028</strain>
    </source>
</reference>
<keyword evidence="1 2" id="KW-0238">DNA-binding</keyword>
<dbReference type="EMBL" id="CP117884">
    <property type="protein sequence ID" value="WDF83724.1"/>
    <property type="molecule type" value="Genomic_DNA"/>
</dbReference>
<dbReference type="InterPro" id="IPR039532">
    <property type="entry name" value="TetR_C_Firmicutes"/>
</dbReference>
<organism evidence="4 5">
    <name type="scientific">Lacticaseibacillus pabuli</name>
    <dbReference type="NCBI Taxonomy" id="3025672"/>
    <lineage>
        <taxon>Bacteria</taxon>
        <taxon>Bacillati</taxon>
        <taxon>Bacillota</taxon>
        <taxon>Bacilli</taxon>
        <taxon>Lactobacillales</taxon>
        <taxon>Lactobacillaceae</taxon>
        <taxon>Lacticaseibacillus</taxon>
    </lineage>
</organism>
<dbReference type="InterPro" id="IPR050624">
    <property type="entry name" value="HTH-type_Tx_Regulator"/>
</dbReference>
<dbReference type="PANTHER" id="PTHR43479">
    <property type="entry name" value="ACREF/ENVCD OPERON REPRESSOR-RELATED"/>
    <property type="match status" value="1"/>
</dbReference>
<dbReference type="Pfam" id="PF00440">
    <property type="entry name" value="TetR_N"/>
    <property type="match status" value="1"/>
</dbReference>
<dbReference type="PROSITE" id="PS50977">
    <property type="entry name" value="HTH_TETR_2"/>
    <property type="match status" value="1"/>
</dbReference>
<dbReference type="PANTHER" id="PTHR43479:SF7">
    <property type="entry name" value="TETR-FAMILY TRANSCRIPTIONAL REGULATOR"/>
    <property type="match status" value="1"/>
</dbReference>
<proteinExistence type="predicted"/>
<name>A0ABY7WXD1_9LACO</name>
<dbReference type="Pfam" id="PF14278">
    <property type="entry name" value="TetR_C_8"/>
    <property type="match status" value="1"/>
</dbReference>
<evidence type="ECO:0000256" key="2">
    <source>
        <dbReference type="PROSITE-ProRule" id="PRU00335"/>
    </source>
</evidence>
<dbReference type="InterPro" id="IPR001647">
    <property type="entry name" value="HTH_TetR"/>
</dbReference>
<dbReference type="Proteomes" id="UP001220377">
    <property type="component" value="Chromosome"/>
</dbReference>
<dbReference type="InterPro" id="IPR009057">
    <property type="entry name" value="Homeodomain-like_sf"/>
</dbReference>
<gene>
    <name evidence="4" type="ORF">PQ472_05665</name>
</gene>
<feature type="domain" description="HTH tetR-type" evidence="3">
    <location>
        <begin position="6"/>
        <end position="66"/>
    </location>
</feature>
<keyword evidence="5" id="KW-1185">Reference proteome</keyword>
<dbReference type="RefSeq" id="WP_274262082.1">
    <property type="nucleotide sequence ID" value="NZ_CP117884.1"/>
</dbReference>
<evidence type="ECO:0000259" key="3">
    <source>
        <dbReference type="PROSITE" id="PS50977"/>
    </source>
</evidence>
<evidence type="ECO:0000313" key="5">
    <source>
        <dbReference type="Proteomes" id="UP001220377"/>
    </source>
</evidence>
<feature type="DNA-binding region" description="H-T-H motif" evidence="2">
    <location>
        <begin position="29"/>
        <end position="48"/>
    </location>
</feature>
<evidence type="ECO:0000256" key="1">
    <source>
        <dbReference type="ARBA" id="ARBA00023125"/>
    </source>
</evidence>